<name>A0ABT4DZA7_9BACL</name>
<keyword evidence="4" id="KW-0472">Membrane</keyword>
<dbReference type="EMBL" id="JAMDLW010000043">
    <property type="protein sequence ID" value="MCY9522692.1"/>
    <property type="molecule type" value="Genomic_DNA"/>
</dbReference>
<sequence length="484" mass="53763">MRTLEIIVILMSLAAAGVMIFGKRERRLDAALFTSLAFVVLLHGLIDHFRIQMVPAYVVTLSLFIVLVRRLLKPQSQARIQSRFKKGVLSILVLAVAFASIYMTHLLPAFSMPEPTGKYAIGTISRQLTDETREETLTAQQGDKRELMVNVWYPVDPGMAKQKPREHYPSELGEAISLVFGIPKQLFSHVTTIPTHAVQGAELSAAEASYPVLLFSPGVRSTRFQSMTAIEELVSHGYIVAGIDHPYTSAKVSFPDGRTAFYQAGPEVPTSTPAKVYESNIVGVGIRAADARFVLDTLTEWNKQDPNRLFEGKLDLERVGIFGHSYGGATSAETLATDARFKAGVSLEGGFWGNVAHAALQQPFMYIMSGITAESLNPAATKKDKVFYEEFAGDLDSVMKKSQSDTYYLTVDKFFHQSFTDIALMSPSIFAENMDPVHNVDITRTYVRAFFDRYLKGEQQPLLDGASPEFPEVTFDKVYTKKRL</sequence>
<dbReference type="PANTHER" id="PTHR10272">
    <property type="entry name" value="PLATELET-ACTIVATING FACTOR ACETYLHYDROLASE"/>
    <property type="match status" value="1"/>
</dbReference>
<dbReference type="RefSeq" id="WP_087432151.1">
    <property type="nucleotide sequence ID" value="NZ_JAMDLV010000082.1"/>
</dbReference>
<dbReference type="PANTHER" id="PTHR10272:SF0">
    <property type="entry name" value="PLATELET-ACTIVATING FACTOR ACETYLHYDROLASE"/>
    <property type="match status" value="1"/>
</dbReference>
<protein>
    <submittedName>
        <fullName evidence="5">Lipase</fullName>
    </submittedName>
</protein>
<feature type="transmembrane region" description="Helical" evidence="4">
    <location>
        <begin position="6"/>
        <end position="22"/>
    </location>
</feature>
<organism evidence="5 6">
    <name type="scientific">Paenibacillus apiarius</name>
    <dbReference type="NCBI Taxonomy" id="46240"/>
    <lineage>
        <taxon>Bacteria</taxon>
        <taxon>Bacillati</taxon>
        <taxon>Bacillota</taxon>
        <taxon>Bacilli</taxon>
        <taxon>Bacillales</taxon>
        <taxon>Paenibacillaceae</taxon>
        <taxon>Paenibacillus</taxon>
    </lineage>
</organism>
<dbReference type="Proteomes" id="UP001207626">
    <property type="component" value="Unassembled WGS sequence"/>
</dbReference>
<keyword evidence="4" id="KW-1133">Transmembrane helix</keyword>
<dbReference type="Gene3D" id="3.40.50.1820">
    <property type="entry name" value="alpha/beta hydrolase"/>
    <property type="match status" value="1"/>
</dbReference>
<dbReference type="Pfam" id="PF03403">
    <property type="entry name" value="PAF-AH_p_II"/>
    <property type="match status" value="2"/>
</dbReference>
<accession>A0ABT4DZA7</accession>
<comment type="caution">
    <text evidence="5">The sequence shown here is derived from an EMBL/GenBank/DDBJ whole genome shotgun (WGS) entry which is preliminary data.</text>
</comment>
<evidence type="ECO:0000256" key="4">
    <source>
        <dbReference type="SAM" id="Phobius"/>
    </source>
</evidence>
<feature type="transmembrane region" description="Helical" evidence="4">
    <location>
        <begin position="29"/>
        <end position="46"/>
    </location>
</feature>
<keyword evidence="2" id="KW-0442">Lipid degradation</keyword>
<evidence type="ECO:0000256" key="3">
    <source>
        <dbReference type="ARBA" id="ARBA00023098"/>
    </source>
</evidence>
<keyword evidence="3" id="KW-0443">Lipid metabolism</keyword>
<proteinExistence type="predicted"/>
<gene>
    <name evidence="5" type="ORF">M5X09_24045</name>
</gene>
<keyword evidence="6" id="KW-1185">Reference proteome</keyword>
<evidence type="ECO:0000256" key="1">
    <source>
        <dbReference type="ARBA" id="ARBA00022801"/>
    </source>
</evidence>
<feature type="transmembrane region" description="Helical" evidence="4">
    <location>
        <begin position="52"/>
        <end position="72"/>
    </location>
</feature>
<dbReference type="InterPro" id="IPR029058">
    <property type="entry name" value="AB_hydrolase_fold"/>
</dbReference>
<dbReference type="SUPFAM" id="SSF53474">
    <property type="entry name" value="alpha/beta-Hydrolases"/>
    <property type="match status" value="1"/>
</dbReference>
<evidence type="ECO:0000313" key="5">
    <source>
        <dbReference type="EMBL" id="MCY9522692.1"/>
    </source>
</evidence>
<feature type="transmembrane region" description="Helical" evidence="4">
    <location>
        <begin position="84"/>
        <end position="103"/>
    </location>
</feature>
<evidence type="ECO:0000313" key="6">
    <source>
        <dbReference type="Proteomes" id="UP001207626"/>
    </source>
</evidence>
<reference evidence="5 6" key="1">
    <citation type="submission" date="2022-05" db="EMBL/GenBank/DDBJ databases">
        <title>Genome Sequencing of Bee-Associated Microbes.</title>
        <authorList>
            <person name="Dunlap C."/>
        </authorList>
    </citation>
    <scope>NUCLEOTIDE SEQUENCE [LARGE SCALE GENOMIC DNA]</scope>
    <source>
        <strain evidence="5 6">NRRL NRS-1438</strain>
    </source>
</reference>
<keyword evidence="1" id="KW-0378">Hydrolase</keyword>
<keyword evidence="4" id="KW-0812">Transmembrane</keyword>
<evidence type="ECO:0000256" key="2">
    <source>
        <dbReference type="ARBA" id="ARBA00022963"/>
    </source>
</evidence>